<dbReference type="Gene3D" id="2.30.42.10">
    <property type="match status" value="1"/>
</dbReference>
<sequence length="508" mass="55965">MAGAEQRQFHSVEEVSVELGRASLHASWGFKTYDGVCPLRVRDVAAEIPEGVRRGDEIIAVNGIRPGSYDEGMSLLHQAQSTVQLCVRRKVSGSKCATTVDEGAEPRECEYIGIEPNSWRNRASLHSLSPSAEWEGTISPQQQQRKPADQTTATSCHHSESGVRTSAQLALDKVLLAVCGKDAHCEDTITEGTTDTEGPPSGPSRAPLSINSQVAGIWRGILTRKRKRLDDASRDSKNYMDVCSVLPKLTHQVIYDCQNCPFSIEEGFVPEFHKSVQYIMTERALSQKHAAGDEDGDGDAKVMLAPVKDRSDEDLSAVMAQVEAKKAQCGKEVSQRDTVADVHRMKKMLSSQQSGMLKVVESHRESLLQKLREDVGWYRETECSAQDFFALHSKAISWCRKASIKQSPVDSKVKYPAFHHGNREGHKRHEHPQLLPPPPPPPPPPLSQPHFPPPPFAAAPSSAAVVPVSTVSPRGRVGYVAPPGYARRLPQHPPLFDVRTLNATLYHR</sequence>
<evidence type="ECO:0000313" key="3">
    <source>
        <dbReference type="EMBL" id="SCU72983.1"/>
    </source>
</evidence>
<feature type="compositionally biased region" description="Polar residues" evidence="1">
    <location>
        <begin position="138"/>
        <end position="162"/>
    </location>
</feature>
<keyword evidence="4" id="KW-1185">Reference proteome</keyword>
<protein>
    <recommendedName>
        <fullName evidence="2">PDZ domain-containing protein</fullName>
    </recommendedName>
</protein>
<feature type="region of interest" description="Disordered" evidence="1">
    <location>
        <begin position="131"/>
        <end position="162"/>
    </location>
</feature>
<feature type="compositionally biased region" description="Pro residues" evidence="1">
    <location>
        <begin position="434"/>
        <end position="457"/>
    </location>
</feature>
<reference evidence="3" key="1">
    <citation type="submission" date="2016-09" db="EMBL/GenBank/DDBJ databases">
        <authorList>
            <person name="Hebert L."/>
            <person name="Moumen B."/>
        </authorList>
    </citation>
    <scope>NUCLEOTIDE SEQUENCE [LARGE SCALE GENOMIC DNA]</scope>
    <source>
        <strain evidence="3">OVI</strain>
    </source>
</reference>
<evidence type="ECO:0000256" key="1">
    <source>
        <dbReference type="SAM" id="MobiDB-lite"/>
    </source>
</evidence>
<feature type="compositionally biased region" description="Low complexity" evidence="1">
    <location>
        <begin position="190"/>
        <end position="199"/>
    </location>
</feature>
<organism evidence="3 4">
    <name type="scientific">Trypanosoma equiperdum</name>
    <dbReference type="NCBI Taxonomy" id="5694"/>
    <lineage>
        <taxon>Eukaryota</taxon>
        <taxon>Discoba</taxon>
        <taxon>Euglenozoa</taxon>
        <taxon>Kinetoplastea</taxon>
        <taxon>Metakinetoplastina</taxon>
        <taxon>Trypanosomatida</taxon>
        <taxon>Trypanosomatidae</taxon>
        <taxon>Trypanosoma</taxon>
    </lineage>
</organism>
<proteinExistence type="predicted"/>
<dbReference type="AlphaFoldDB" id="A0A1G4IK87"/>
<evidence type="ECO:0000313" key="4">
    <source>
        <dbReference type="Proteomes" id="UP000195570"/>
    </source>
</evidence>
<dbReference type="InterPro" id="IPR036034">
    <property type="entry name" value="PDZ_sf"/>
</dbReference>
<dbReference type="InterPro" id="IPR001478">
    <property type="entry name" value="PDZ"/>
</dbReference>
<evidence type="ECO:0000259" key="2">
    <source>
        <dbReference type="PROSITE" id="PS50106"/>
    </source>
</evidence>
<dbReference type="EMBL" id="CZPT02001953">
    <property type="protein sequence ID" value="SCU72983.1"/>
    <property type="molecule type" value="Genomic_DNA"/>
</dbReference>
<accession>A0A1G4IK87</accession>
<dbReference type="PROSITE" id="PS50106">
    <property type="entry name" value="PDZ"/>
    <property type="match status" value="1"/>
</dbReference>
<dbReference type="GeneID" id="92378507"/>
<feature type="region of interest" description="Disordered" evidence="1">
    <location>
        <begin position="189"/>
        <end position="208"/>
    </location>
</feature>
<gene>
    <name evidence="3" type="ORF">TEOVI_000456700</name>
</gene>
<name>A0A1G4IK87_TRYEQ</name>
<dbReference type="Proteomes" id="UP000195570">
    <property type="component" value="Unassembled WGS sequence"/>
</dbReference>
<dbReference type="VEuPathDB" id="TriTrypDB:TEOVI_000456700"/>
<feature type="domain" description="PDZ" evidence="2">
    <location>
        <begin position="16"/>
        <end position="91"/>
    </location>
</feature>
<comment type="caution">
    <text evidence="3">The sequence shown here is derived from an EMBL/GenBank/DDBJ whole genome shotgun (WGS) entry which is preliminary data.</text>
</comment>
<dbReference type="SUPFAM" id="SSF50156">
    <property type="entry name" value="PDZ domain-like"/>
    <property type="match status" value="1"/>
</dbReference>
<feature type="region of interest" description="Disordered" evidence="1">
    <location>
        <begin position="412"/>
        <end position="459"/>
    </location>
</feature>
<dbReference type="RefSeq" id="XP_067083424.1">
    <property type="nucleotide sequence ID" value="XM_067227323.1"/>
</dbReference>